<dbReference type="AlphaFoldDB" id="A0AAP5TCU7"/>
<evidence type="ECO:0000313" key="10">
    <source>
        <dbReference type="Proteomes" id="UP001275867"/>
    </source>
</evidence>
<dbReference type="PANTHER" id="PTHR41299:SF1">
    <property type="entry name" value="THIAMINE PYROPHOSPHOKINASE"/>
    <property type="match status" value="1"/>
</dbReference>
<dbReference type="GO" id="GO:0006772">
    <property type="term" value="P:thiamine metabolic process"/>
    <property type="evidence" value="ECO:0007669"/>
    <property type="project" value="UniProtKB-UniRule"/>
</dbReference>
<evidence type="ECO:0000313" key="7">
    <source>
        <dbReference type="EMBL" id="MDV7693312.1"/>
    </source>
</evidence>
<accession>A0AAP5TCU7</accession>
<keyword evidence="1 7" id="KW-0808">Transferase</keyword>
<dbReference type="GO" id="GO:0016301">
    <property type="term" value="F:kinase activity"/>
    <property type="evidence" value="ECO:0007669"/>
    <property type="project" value="UniProtKB-KW"/>
</dbReference>
<gene>
    <name evidence="8" type="ORF">A7K95_00835</name>
    <name evidence="7" type="ORF">GA842_00165</name>
</gene>
<dbReference type="InterPro" id="IPR006282">
    <property type="entry name" value="Thi_PPkinase"/>
</dbReference>
<dbReference type="Pfam" id="PF04263">
    <property type="entry name" value="TPK_catalytic"/>
    <property type="match status" value="1"/>
</dbReference>
<evidence type="ECO:0000256" key="1">
    <source>
        <dbReference type="ARBA" id="ARBA00022679"/>
    </source>
</evidence>
<dbReference type="Proteomes" id="UP001275867">
    <property type="component" value="Unassembled WGS sequence"/>
</dbReference>
<keyword evidence="9" id="KW-1185">Reference proteome</keyword>
<evidence type="ECO:0000313" key="9">
    <source>
        <dbReference type="Proteomes" id="UP000077280"/>
    </source>
</evidence>
<dbReference type="PANTHER" id="PTHR41299">
    <property type="entry name" value="THIAMINE PYROPHOSPHOKINASE"/>
    <property type="match status" value="1"/>
</dbReference>
<dbReference type="SUPFAM" id="SSF63999">
    <property type="entry name" value="Thiamin pyrophosphokinase, catalytic domain"/>
    <property type="match status" value="1"/>
</dbReference>
<dbReference type="Proteomes" id="UP000077280">
    <property type="component" value="Unassembled WGS sequence"/>
</dbReference>
<evidence type="ECO:0000259" key="6">
    <source>
        <dbReference type="SMART" id="SM00983"/>
    </source>
</evidence>
<dbReference type="InterPro" id="IPR053149">
    <property type="entry name" value="TPK"/>
</dbReference>
<dbReference type="NCBIfam" id="TIGR01378">
    <property type="entry name" value="thi_PPkinase"/>
    <property type="match status" value="1"/>
</dbReference>
<dbReference type="GO" id="GO:0004788">
    <property type="term" value="F:thiamine diphosphokinase activity"/>
    <property type="evidence" value="ECO:0007669"/>
    <property type="project" value="UniProtKB-UniRule"/>
</dbReference>
<name>A0AAP5TCU7_9LACO</name>
<proteinExistence type="predicted"/>
<dbReference type="InterPro" id="IPR007373">
    <property type="entry name" value="Thiamin_PyroPKinase_B1-bd"/>
</dbReference>
<dbReference type="GO" id="GO:0005524">
    <property type="term" value="F:ATP binding"/>
    <property type="evidence" value="ECO:0007669"/>
    <property type="project" value="UniProtKB-KW"/>
</dbReference>
<dbReference type="EMBL" id="WERX01000001">
    <property type="protein sequence ID" value="MDV7693312.1"/>
    <property type="molecule type" value="Genomic_DNA"/>
</dbReference>
<evidence type="ECO:0000256" key="4">
    <source>
        <dbReference type="ARBA" id="ARBA00022840"/>
    </source>
</evidence>
<comment type="caution">
    <text evidence="7">The sequence shown here is derived from an EMBL/GenBank/DDBJ whole genome shotgun (WGS) entry which is preliminary data.</text>
</comment>
<dbReference type="Pfam" id="PF04265">
    <property type="entry name" value="TPK_B1_binding"/>
    <property type="match status" value="1"/>
</dbReference>
<sequence>MQVNILAGGPQQFYPEKIFNQKENWIGVDRGSLFLLRQHIVPQIAIGDFDSMSKTEFSEIKRLVPKIIQVNPIKDDTDTELAVSKAFTLLHADEVKIYGATGGRQDHFLSNFLMFLKPQFRKYAQQVQLIDRQNVFLFFNPGKHVLLKQPQYKYLSIVTLGNVGNLTLPDEKYRLHKQSDENPIAYVSNEFISEKATISFSAGMVAAIYSRDLPK</sequence>
<reference evidence="8 9" key="1">
    <citation type="submission" date="2016-05" db="EMBL/GenBank/DDBJ databases">
        <title>Draft genome sequence of Pediococcus parvulus 2.6, a probiotic beta-glucan producer strain.</title>
        <authorList>
            <person name="Mohedano M.L."/>
            <person name="Perez-Ramos A."/>
            <person name="Duenas M.T."/>
            <person name="Lamontanara A."/>
            <person name="Orru L."/>
            <person name="Spano G."/>
            <person name="Capozzi V."/>
            <person name="Lopez P."/>
        </authorList>
    </citation>
    <scope>NUCLEOTIDE SEQUENCE [LARGE SCALE GENOMIC DNA]</scope>
    <source>
        <strain evidence="8 9">2.6</strain>
    </source>
</reference>
<keyword evidence="2" id="KW-0547">Nucleotide-binding</keyword>
<evidence type="ECO:0000256" key="3">
    <source>
        <dbReference type="ARBA" id="ARBA00022777"/>
    </source>
</evidence>
<dbReference type="Gene3D" id="3.40.50.10240">
    <property type="entry name" value="Thiamin pyrophosphokinase, catalytic domain"/>
    <property type="match status" value="1"/>
</dbReference>
<dbReference type="RefSeq" id="WP_068807341.1">
    <property type="nucleotide sequence ID" value="NZ_CP158977.1"/>
</dbReference>
<evidence type="ECO:0000256" key="2">
    <source>
        <dbReference type="ARBA" id="ARBA00022741"/>
    </source>
</evidence>
<dbReference type="EC" id="2.7.6.2" evidence="5"/>
<evidence type="ECO:0000313" key="8">
    <source>
        <dbReference type="EMBL" id="OAD63656.1"/>
    </source>
</evidence>
<feature type="domain" description="Thiamin pyrophosphokinase thiamin-binding" evidence="6">
    <location>
        <begin position="142"/>
        <end position="206"/>
    </location>
</feature>
<organism evidence="7 10">
    <name type="scientific">Pediococcus parvulus</name>
    <dbReference type="NCBI Taxonomy" id="54062"/>
    <lineage>
        <taxon>Bacteria</taxon>
        <taxon>Bacillati</taxon>
        <taxon>Bacillota</taxon>
        <taxon>Bacilli</taxon>
        <taxon>Lactobacillales</taxon>
        <taxon>Lactobacillaceae</taxon>
        <taxon>Pediococcus</taxon>
    </lineage>
</organism>
<protein>
    <recommendedName>
        <fullName evidence="5">Thiamine diphosphokinase</fullName>
        <ecNumber evidence="5">2.7.6.2</ecNumber>
    </recommendedName>
</protein>
<reference evidence="7" key="2">
    <citation type="submission" date="2019-10" db="EMBL/GenBank/DDBJ databases">
        <title>Malate fermentation in French cider.</title>
        <authorList>
            <person name="Cousin F.J."/>
            <person name="Medina Fernandez S."/>
            <person name="Misery B."/>
            <person name="Laplace J.-M."/>
            <person name="Cretenet M."/>
        </authorList>
    </citation>
    <scope>NUCLEOTIDE SEQUENCE</scope>
    <source>
        <strain evidence="7">UCMA15901</strain>
    </source>
</reference>
<evidence type="ECO:0000256" key="5">
    <source>
        <dbReference type="NCBIfam" id="TIGR01378"/>
    </source>
</evidence>
<dbReference type="InterPro" id="IPR036759">
    <property type="entry name" value="TPK_catalytic_sf"/>
</dbReference>
<dbReference type="EMBL" id="LXND01000061">
    <property type="protein sequence ID" value="OAD63656.1"/>
    <property type="molecule type" value="Genomic_DNA"/>
</dbReference>
<dbReference type="CDD" id="cd07995">
    <property type="entry name" value="TPK"/>
    <property type="match status" value="1"/>
</dbReference>
<dbReference type="GO" id="GO:0009229">
    <property type="term" value="P:thiamine diphosphate biosynthetic process"/>
    <property type="evidence" value="ECO:0007669"/>
    <property type="project" value="InterPro"/>
</dbReference>
<keyword evidence="4" id="KW-0067">ATP-binding</keyword>
<dbReference type="GO" id="GO:0030975">
    <property type="term" value="F:thiamine binding"/>
    <property type="evidence" value="ECO:0007669"/>
    <property type="project" value="InterPro"/>
</dbReference>
<dbReference type="SMART" id="SM00983">
    <property type="entry name" value="TPK_B1_binding"/>
    <property type="match status" value="1"/>
</dbReference>
<keyword evidence="3" id="KW-0418">Kinase</keyword>
<dbReference type="InterPro" id="IPR007371">
    <property type="entry name" value="TPK_catalytic"/>
</dbReference>